<dbReference type="SMART" id="SM00388">
    <property type="entry name" value="HisKA"/>
    <property type="match status" value="1"/>
</dbReference>
<name>A0A8A4TKN8_SULCO</name>
<comment type="catalytic activity">
    <reaction evidence="1">
        <text>ATP + protein L-histidine = ADP + protein N-phospho-L-histidine.</text>
        <dbReference type="EC" id="2.7.13.3"/>
    </reaction>
</comment>
<dbReference type="GO" id="GO:0030295">
    <property type="term" value="F:protein kinase activator activity"/>
    <property type="evidence" value="ECO:0007669"/>
    <property type="project" value="TreeGrafter"/>
</dbReference>
<keyword evidence="5 10" id="KW-0418">Kinase</keyword>
<dbReference type="PROSITE" id="PS50109">
    <property type="entry name" value="HIS_KIN"/>
    <property type="match status" value="1"/>
</dbReference>
<dbReference type="InterPro" id="IPR036097">
    <property type="entry name" value="HisK_dim/P_sf"/>
</dbReference>
<evidence type="ECO:0000256" key="3">
    <source>
        <dbReference type="ARBA" id="ARBA00022679"/>
    </source>
</evidence>
<evidence type="ECO:0000313" key="11">
    <source>
        <dbReference type="Proteomes" id="UP000663929"/>
    </source>
</evidence>
<feature type="domain" description="Histidine kinase" evidence="9">
    <location>
        <begin position="309"/>
        <end position="529"/>
    </location>
</feature>
<evidence type="ECO:0000256" key="5">
    <source>
        <dbReference type="ARBA" id="ARBA00022777"/>
    </source>
</evidence>
<proteinExistence type="predicted"/>
<dbReference type="Pfam" id="PF00512">
    <property type="entry name" value="HisKA"/>
    <property type="match status" value="1"/>
</dbReference>
<dbReference type="PANTHER" id="PTHR42878:SF7">
    <property type="entry name" value="SENSOR HISTIDINE KINASE GLRK"/>
    <property type="match status" value="1"/>
</dbReference>
<dbReference type="Proteomes" id="UP000663929">
    <property type="component" value="Chromosome"/>
</dbReference>
<evidence type="ECO:0000256" key="4">
    <source>
        <dbReference type="ARBA" id="ARBA00022741"/>
    </source>
</evidence>
<gene>
    <name evidence="10" type="ORF">J3U87_31385</name>
</gene>
<dbReference type="CDD" id="cd00082">
    <property type="entry name" value="HisKA"/>
    <property type="match status" value="1"/>
</dbReference>
<protein>
    <recommendedName>
        <fullName evidence="2">histidine kinase</fullName>
        <ecNumber evidence="2">2.7.13.3</ecNumber>
    </recommendedName>
</protein>
<keyword evidence="8" id="KW-1133">Transmembrane helix</keyword>
<dbReference type="CDD" id="cd00075">
    <property type="entry name" value="HATPase"/>
    <property type="match status" value="1"/>
</dbReference>
<evidence type="ECO:0000313" key="10">
    <source>
        <dbReference type="EMBL" id="QTD50110.1"/>
    </source>
</evidence>
<dbReference type="PANTHER" id="PTHR42878">
    <property type="entry name" value="TWO-COMPONENT HISTIDINE KINASE"/>
    <property type="match status" value="1"/>
</dbReference>
<dbReference type="KEGG" id="scor:J3U87_31385"/>
<dbReference type="GO" id="GO:0005524">
    <property type="term" value="F:ATP binding"/>
    <property type="evidence" value="ECO:0007669"/>
    <property type="project" value="UniProtKB-KW"/>
</dbReference>
<dbReference type="InterPro" id="IPR003594">
    <property type="entry name" value="HATPase_dom"/>
</dbReference>
<dbReference type="SUPFAM" id="SSF55874">
    <property type="entry name" value="ATPase domain of HSP90 chaperone/DNA topoisomerase II/histidine kinase"/>
    <property type="match status" value="1"/>
</dbReference>
<evidence type="ECO:0000259" key="9">
    <source>
        <dbReference type="PROSITE" id="PS50109"/>
    </source>
</evidence>
<evidence type="ECO:0000256" key="6">
    <source>
        <dbReference type="ARBA" id="ARBA00022840"/>
    </source>
</evidence>
<evidence type="ECO:0000256" key="7">
    <source>
        <dbReference type="ARBA" id="ARBA00023012"/>
    </source>
</evidence>
<dbReference type="Gene3D" id="3.30.565.10">
    <property type="entry name" value="Histidine kinase-like ATPase, C-terminal domain"/>
    <property type="match status" value="1"/>
</dbReference>
<dbReference type="EC" id="2.7.13.3" evidence="2"/>
<dbReference type="AlphaFoldDB" id="A0A8A4TKN8"/>
<keyword evidence="4" id="KW-0547">Nucleotide-binding</keyword>
<dbReference type="RefSeq" id="WP_237379741.1">
    <property type="nucleotide sequence ID" value="NZ_CP071793.1"/>
</dbReference>
<keyword evidence="3" id="KW-0808">Transferase</keyword>
<dbReference type="GO" id="GO:0007234">
    <property type="term" value="P:osmosensory signaling via phosphorelay pathway"/>
    <property type="evidence" value="ECO:0007669"/>
    <property type="project" value="TreeGrafter"/>
</dbReference>
<keyword evidence="6" id="KW-0067">ATP-binding</keyword>
<keyword evidence="8" id="KW-0812">Transmembrane</keyword>
<dbReference type="Pfam" id="PF02518">
    <property type="entry name" value="HATPase_c"/>
    <property type="match status" value="1"/>
</dbReference>
<keyword evidence="11" id="KW-1185">Reference proteome</keyword>
<dbReference type="GO" id="GO:0000156">
    <property type="term" value="F:phosphorelay response regulator activity"/>
    <property type="evidence" value="ECO:0007669"/>
    <property type="project" value="TreeGrafter"/>
</dbReference>
<keyword evidence="7" id="KW-0902">Two-component regulatory system</keyword>
<feature type="transmembrane region" description="Helical" evidence="8">
    <location>
        <begin position="12"/>
        <end position="31"/>
    </location>
</feature>
<dbReference type="EMBL" id="CP071793">
    <property type="protein sequence ID" value="QTD50110.1"/>
    <property type="molecule type" value="Genomic_DNA"/>
</dbReference>
<dbReference type="Gene3D" id="1.10.287.130">
    <property type="match status" value="1"/>
</dbReference>
<evidence type="ECO:0000256" key="1">
    <source>
        <dbReference type="ARBA" id="ARBA00000085"/>
    </source>
</evidence>
<keyword evidence="8" id="KW-0472">Membrane</keyword>
<dbReference type="InterPro" id="IPR050351">
    <property type="entry name" value="BphY/WalK/GraS-like"/>
</dbReference>
<reference evidence="10" key="1">
    <citation type="submission" date="2021-03" db="EMBL/GenBank/DDBJ databases">
        <title>Acanthopleuribacteraceae sp. M133.</title>
        <authorList>
            <person name="Wang G."/>
        </authorList>
    </citation>
    <scope>NUCLEOTIDE SEQUENCE</scope>
    <source>
        <strain evidence="10">M133</strain>
    </source>
</reference>
<dbReference type="SMART" id="SM00387">
    <property type="entry name" value="HATPase_c"/>
    <property type="match status" value="1"/>
</dbReference>
<evidence type="ECO:0000256" key="8">
    <source>
        <dbReference type="SAM" id="Phobius"/>
    </source>
</evidence>
<dbReference type="GO" id="GO:0000155">
    <property type="term" value="F:phosphorelay sensor kinase activity"/>
    <property type="evidence" value="ECO:0007669"/>
    <property type="project" value="InterPro"/>
</dbReference>
<evidence type="ECO:0000256" key="2">
    <source>
        <dbReference type="ARBA" id="ARBA00012438"/>
    </source>
</evidence>
<dbReference type="InterPro" id="IPR003661">
    <property type="entry name" value="HisK_dim/P_dom"/>
</dbReference>
<dbReference type="InterPro" id="IPR036890">
    <property type="entry name" value="HATPase_C_sf"/>
</dbReference>
<sequence>MKRFRFAMPSRFAVVIFQLTVTMVLIAILALQAQYAVQSHQLTAEKVLADYAKLACREFISAGSSRLGYYALNPVMRQFKDMPWPELPNPFSASTVNLRVVGIEALPATMQFSFCRFDLDTKTVYHQERHARSVFEGYLNELERVQYDPNWPFALCFTKDAQTVLAYRRAGMGNRYEGLLFDRALLTLFFESILSHRKLIPFAEGDAATANRNFDLRVSVADDLLFHAGPNTRGIGSAMHFDYGFREMRVSVALAEAQAGNLIIGGLPRSRLPLLLLLMTLALGLVAISLWQLKREHELIVRQTDSIASISHELRTPLAQIQMFAETLLLNRVRSPEEAQRALEIVCQESRRMGDLVDNVIRFSSSLHGMNKPQLTELSPASLLREQVEHFEPLIAHTGTIFEVEVPETLAIRADPRFIRRILRNLIDNAIKYGPVGAPISLGARREKGQKRRVLLWVEDRGEGVPERDRQRIWHRFERLNRHRNTAVAGTGIGLWLVRELARVQGAQAWVEESRRGGARFVVAFEAASDRHEGMA</sequence>
<accession>A0A8A4TKN8</accession>
<dbReference type="SUPFAM" id="SSF47384">
    <property type="entry name" value="Homodimeric domain of signal transducing histidine kinase"/>
    <property type="match status" value="1"/>
</dbReference>
<organism evidence="10 11">
    <name type="scientific">Sulfidibacter corallicola</name>
    <dbReference type="NCBI Taxonomy" id="2818388"/>
    <lineage>
        <taxon>Bacteria</taxon>
        <taxon>Pseudomonadati</taxon>
        <taxon>Acidobacteriota</taxon>
        <taxon>Holophagae</taxon>
        <taxon>Acanthopleuribacterales</taxon>
        <taxon>Acanthopleuribacteraceae</taxon>
        <taxon>Sulfidibacter</taxon>
    </lineage>
</organism>
<dbReference type="InterPro" id="IPR005467">
    <property type="entry name" value="His_kinase_dom"/>
</dbReference>